<evidence type="ECO:0000256" key="1">
    <source>
        <dbReference type="SAM" id="SignalP"/>
    </source>
</evidence>
<dbReference type="Proteomes" id="UP000654918">
    <property type="component" value="Unassembled WGS sequence"/>
</dbReference>
<comment type="caution">
    <text evidence="2">The sequence shown here is derived from an EMBL/GenBank/DDBJ whole genome shotgun (WGS) entry which is preliminary data.</text>
</comment>
<dbReference type="AlphaFoldDB" id="A0A8H6K030"/>
<evidence type="ECO:0000313" key="2">
    <source>
        <dbReference type="EMBL" id="KAF6821976.1"/>
    </source>
</evidence>
<keyword evidence="1" id="KW-0732">Signal</keyword>
<feature type="signal peptide" evidence="1">
    <location>
        <begin position="1"/>
        <end position="20"/>
    </location>
</feature>
<reference evidence="2" key="1">
    <citation type="journal article" date="2020" name="Phytopathology">
        <title>Genome Sequence Resources of Colletotrichum truncatum, C. plurivorum, C. musicola, and C. sojae: Four Species Pathogenic to Soybean (Glycine max).</title>
        <authorList>
            <person name="Rogerio F."/>
            <person name="Boufleur T.R."/>
            <person name="Ciampi-Guillardi M."/>
            <person name="Sukno S.A."/>
            <person name="Thon M.R."/>
            <person name="Massola Junior N.S."/>
            <person name="Baroncelli R."/>
        </authorList>
    </citation>
    <scope>NUCLEOTIDE SEQUENCE</scope>
    <source>
        <strain evidence="2">LFN00145</strain>
    </source>
</reference>
<gene>
    <name evidence="2" type="ORF">CPLU01_12309</name>
</gene>
<proteinExistence type="predicted"/>
<keyword evidence="3" id="KW-1185">Reference proteome</keyword>
<evidence type="ECO:0000313" key="3">
    <source>
        <dbReference type="Proteomes" id="UP000654918"/>
    </source>
</evidence>
<organism evidence="2 3">
    <name type="scientific">Colletotrichum plurivorum</name>
    <dbReference type="NCBI Taxonomy" id="2175906"/>
    <lineage>
        <taxon>Eukaryota</taxon>
        <taxon>Fungi</taxon>
        <taxon>Dikarya</taxon>
        <taxon>Ascomycota</taxon>
        <taxon>Pezizomycotina</taxon>
        <taxon>Sordariomycetes</taxon>
        <taxon>Hypocreomycetidae</taxon>
        <taxon>Glomerellales</taxon>
        <taxon>Glomerellaceae</taxon>
        <taxon>Colletotrichum</taxon>
        <taxon>Colletotrichum orchidearum species complex</taxon>
    </lineage>
</organism>
<accession>A0A8H6K030</accession>
<feature type="chain" id="PRO_5034286690" evidence="1">
    <location>
        <begin position="21"/>
        <end position="88"/>
    </location>
</feature>
<dbReference type="EMBL" id="WIGO01000250">
    <property type="protein sequence ID" value="KAF6821976.1"/>
    <property type="molecule type" value="Genomic_DNA"/>
</dbReference>
<sequence length="88" mass="9395">MQFNFAILALVAAAVSPVAATVLSECDASNDCCISTRGACRRQSKDWTERYIACPMIKLCPDEGVSWKQCNADCCSLSTKAGRGCPGK</sequence>
<name>A0A8H6K030_9PEZI</name>
<protein>
    <submittedName>
        <fullName evidence="2">Uncharacterized protein</fullName>
    </submittedName>
</protein>